<organism evidence="2 3">
    <name type="scientific">Arthrobacter russicus</name>
    <dbReference type="NCBI Taxonomy" id="172040"/>
    <lineage>
        <taxon>Bacteria</taxon>
        <taxon>Bacillati</taxon>
        <taxon>Actinomycetota</taxon>
        <taxon>Actinomycetes</taxon>
        <taxon>Micrococcales</taxon>
        <taxon>Micrococcaceae</taxon>
        <taxon>Arthrobacter</taxon>
    </lineage>
</organism>
<proteinExistence type="predicted"/>
<protein>
    <submittedName>
        <fullName evidence="2">Uncharacterized protein</fullName>
    </submittedName>
</protein>
<evidence type="ECO:0000313" key="2">
    <source>
        <dbReference type="EMBL" id="MDR6269560.1"/>
    </source>
</evidence>
<dbReference type="Proteomes" id="UP001185069">
    <property type="component" value="Unassembled WGS sequence"/>
</dbReference>
<evidence type="ECO:0000313" key="3">
    <source>
        <dbReference type="Proteomes" id="UP001185069"/>
    </source>
</evidence>
<dbReference type="EMBL" id="JAVDQF010000001">
    <property type="protein sequence ID" value="MDR6269560.1"/>
    <property type="molecule type" value="Genomic_DNA"/>
</dbReference>
<keyword evidence="3" id="KW-1185">Reference proteome</keyword>
<feature type="compositionally biased region" description="Basic residues" evidence="1">
    <location>
        <begin position="51"/>
        <end position="71"/>
    </location>
</feature>
<reference evidence="2 3" key="1">
    <citation type="submission" date="2023-07" db="EMBL/GenBank/DDBJ databases">
        <title>Sequencing the genomes of 1000 actinobacteria strains.</title>
        <authorList>
            <person name="Klenk H.-P."/>
        </authorList>
    </citation>
    <scope>NUCLEOTIDE SEQUENCE [LARGE SCALE GENOMIC DNA]</scope>
    <source>
        <strain evidence="2 3">DSM 14555</strain>
    </source>
</reference>
<gene>
    <name evidence="2" type="ORF">JOE69_001798</name>
</gene>
<feature type="region of interest" description="Disordered" evidence="1">
    <location>
        <begin position="27"/>
        <end position="71"/>
    </location>
</feature>
<accession>A0ABU1JBN9</accession>
<comment type="caution">
    <text evidence="2">The sequence shown here is derived from an EMBL/GenBank/DDBJ whole genome shotgun (WGS) entry which is preliminary data.</text>
</comment>
<dbReference type="RefSeq" id="WP_309797971.1">
    <property type="nucleotide sequence ID" value="NZ_BAAAHY010000005.1"/>
</dbReference>
<sequence length="71" mass="7882">MPPFEHQETGQNQPEIRFAPAVESKLSDAARESLARKQAQAGQPGVPGLTRGHKPTHVSGKQGKRERKVRW</sequence>
<evidence type="ECO:0000256" key="1">
    <source>
        <dbReference type="SAM" id="MobiDB-lite"/>
    </source>
</evidence>
<name>A0ABU1JBN9_9MICC</name>